<dbReference type="CDD" id="cd00170">
    <property type="entry name" value="SEC14"/>
    <property type="match status" value="1"/>
</dbReference>
<reference evidence="3 4" key="1">
    <citation type="submission" date="2023-10" db="EMBL/GenBank/DDBJ databases">
        <authorList>
            <person name="Maclean D."/>
            <person name="Macfadyen A."/>
        </authorList>
    </citation>
    <scope>NUCLEOTIDE SEQUENCE [LARGE SCALE GENOMIC DNA]</scope>
</reference>
<dbReference type="PANTHER" id="PTHR46277">
    <property type="entry name" value="OS03G0850700 PROTEIN"/>
    <property type="match status" value="1"/>
</dbReference>
<organism evidence="3 4">
    <name type="scientific">Coccomyxa viridis</name>
    <dbReference type="NCBI Taxonomy" id="1274662"/>
    <lineage>
        <taxon>Eukaryota</taxon>
        <taxon>Viridiplantae</taxon>
        <taxon>Chlorophyta</taxon>
        <taxon>core chlorophytes</taxon>
        <taxon>Trebouxiophyceae</taxon>
        <taxon>Trebouxiophyceae incertae sedis</taxon>
        <taxon>Coccomyxaceae</taxon>
        <taxon>Coccomyxa</taxon>
    </lineage>
</organism>
<proteinExistence type="predicted"/>
<dbReference type="PROSITE" id="PS50191">
    <property type="entry name" value="CRAL_TRIO"/>
    <property type="match status" value="1"/>
</dbReference>
<gene>
    <name evidence="3" type="ORF">CVIRNUC_002013</name>
</gene>
<name>A0AAV1HXU4_9CHLO</name>
<feature type="region of interest" description="Disordered" evidence="1">
    <location>
        <begin position="78"/>
        <end position="108"/>
    </location>
</feature>
<dbReference type="PANTHER" id="PTHR46277:SF24">
    <property type="entry name" value="CRAL-TRIO DOMAIN-CONTAINING PROTEIN"/>
    <property type="match status" value="1"/>
</dbReference>
<evidence type="ECO:0000313" key="4">
    <source>
        <dbReference type="Proteomes" id="UP001314263"/>
    </source>
</evidence>
<dbReference type="InterPro" id="IPR036865">
    <property type="entry name" value="CRAL-TRIO_dom_sf"/>
</dbReference>
<dbReference type="Pfam" id="PF00650">
    <property type="entry name" value="CRAL_TRIO"/>
    <property type="match status" value="1"/>
</dbReference>
<feature type="compositionally biased region" description="Basic and acidic residues" evidence="1">
    <location>
        <begin position="293"/>
        <end position="308"/>
    </location>
</feature>
<evidence type="ECO:0000259" key="2">
    <source>
        <dbReference type="PROSITE" id="PS50191"/>
    </source>
</evidence>
<sequence length="792" mass="88224">MAQDKEIELRSNVSKQIRDRLVGRIFSVKLKDENQASEVQPKGFFRKISSRVVHRPQARDDKQDAAVLLNVESVEVYTESTGDAHRNNNDRSEHSAHSGPQLHAPPPSLEGHVYSYSISMSQVLRVAQTDADVTVFFHPNIADSVQSPDLAASFICEFGDPEEAGEFVTGLQSVLEQFAHAMLHIGQRYTLQETSEILAIAQGPLSQGRDPWQSAHQSSGLEAERVLARAPEWGTDHSMPPSWSAPGGSEEALFVYMCTPVGPALAQITEQHLLKGRAERDGSFNVRAVLPQHAEEERESHTIHRDCSQSRLPSAFESASSRGVLSTSNQKETRTVTLYCQIVDNSGKLLTRRSLSLRRSLSTRRSSSMQWQPSASLDPGPAKGAQLKQGGASTGAKQVTAGWLSTKRVLAVLFLLGPWLVQLADQAGLLHHPQSHLVHALINVFSALWAVAVVGIALNGGLADLHARTSAGAANGPQAEPQGLAQSIAPPPPSDVRIKLMKAEVEEQWGGGKAAADTAQLGELQDVEDEESSEEEDSEDMPCEANDWQFAPDIVARFEEGYRNNDIAAKDAMRRTYEWRRKIDGFNMLEQPQQHFDLFKGFFDHGVMAMTRKKHPVWVIKAGMMREGWKKYQKSAATDRDVARHICFTHDFMYNVLDTSPLPGGRTIWINDLKGIGMRDIGSKPMEFGLQMMGLVEKYYPERLDKAFVVNVPGFFHILWRIVQPLIPQATKKRLFVMRSIEELHKNLLEEIEDEHIPVEYGGKETRHLYETEHELALRQIVKKLSDDSKAS</sequence>
<feature type="region of interest" description="Disordered" evidence="1">
    <location>
        <begin position="472"/>
        <end position="491"/>
    </location>
</feature>
<dbReference type="Proteomes" id="UP001314263">
    <property type="component" value="Unassembled WGS sequence"/>
</dbReference>
<dbReference type="Gene3D" id="3.40.525.10">
    <property type="entry name" value="CRAL-TRIO lipid binding domain"/>
    <property type="match status" value="1"/>
</dbReference>
<feature type="region of interest" description="Disordered" evidence="1">
    <location>
        <begin position="509"/>
        <end position="543"/>
    </location>
</feature>
<keyword evidence="4" id="KW-1185">Reference proteome</keyword>
<feature type="compositionally biased region" description="Basic and acidic residues" evidence="1">
    <location>
        <begin position="82"/>
        <end position="96"/>
    </location>
</feature>
<evidence type="ECO:0000313" key="3">
    <source>
        <dbReference type="EMBL" id="CAK0750728.1"/>
    </source>
</evidence>
<accession>A0AAV1HXU4</accession>
<dbReference type="SMART" id="SM00516">
    <property type="entry name" value="SEC14"/>
    <property type="match status" value="1"/>
</dbReference>
<comment type="caution">
    <text evidence="3">The sequence shown here is derived from an EMBL/GenBank/DDBJ whole genome shotgun (WGS) entry which is preliminary data.</text>
</comment>
<evidence type="ECO:0000256" key="1">
    <source>
        <dbReference type="SAM" id="MobiDB-lite"/>
    </source>
</evidence>
<dbReference type="EMBL" id="CAUYUE010000003">
    <property type="protein sequence ID" value="CAK0750728.1"/>
    <property type="molecule type" value="Genomic_DNA"/>
</dbReference>
<dbReference type="SUPFAM" id="SSF52087">
    <property type="entry name" value="CRAL/TRIO domain"/>
    <property type="match status" value="1"/>
</dbReference>
<feature type="region of interest" description="Disordered" evidence="1">
    <location>
        <begin position="363"/>
        <end position="391"/>
    </location>
</feature>
<feature type="compositionally biased region" description="Acidic residues" evidence="1">
    <location>
        <begin position="525"/>
        <end position="542"/>
    </location>
</feature>
<dbReference type="AlphaFoldDB" id="A0AAV1HXU4"/>
<feature type="domain" description="CRAL-TRIO" evidence="2">
    <location>
        <begin position="595"/>
        <end position="769"/>
    </location>
</feature>
<feature type="region of interest" description="Disordered" evidence="1">
    <location>
        <begin position="293"/>
        <end position="312"/>
    </location>
</feature>
<protein>
    <recommendedName>
        <fullName evidence="2">CRAL-TRIO domain-containing protein</fullName>
    </recommendedName>
</protein>
<dbReference type="InterPro" id="IPR001251">
    <property type="entry name" value="CRAL-TRIO_dom"/>
</dbReference>